<gene>
    <name evidence="2" type="ORF">HU738_017265</name>
    <name evidence="1" type="ORF">HU738_18855</name>
</gene>
<dbReference type="InterPro" id="IPR006175">
    <property type="entry name" value="YjgF/YER057c/UK114"/>
</dbReference>
<accession>A0A923K7N3</accession>
<reference evidence="1" key="2">
    <citation type="submission" date="2020-07" db="EMBL/GenBank/DDBJ databases">
        <authorList>
            <person name="Lood C."/>
            <person name="Girard L."/>
        </authorList>
    </citation>
    <scope>NUCLEOTIDE SEQUENCE</scope>
    <source>
        <strain evidence="1">RW4S2</strain>
    </source>
</reference>
<evidence type="ECO:0000313" key="2">
    <source>
        <dbReference type="EMBL" id="MBV4542799.1"/>
    </source>
</evidence>
<dbReference type="EMBL" id="JABWRP020000013">
    <property type="protein sequence ID" value="MBV4542799.1"/>
    <property type="molecule type" value="Genomic_DNA"/>
</dbReference>
<dbReference type="AlphaFoldDB" id="A0A923K7N3"/>
<dbReference type="RefSeq" id="WP_186603630.1">
    <property type="nucleotide sequence ID" value="NZ_JABWRP020000013.1"/>
</dbReference>
<reference evidence="1 3" key="1">
    <citation type="journal article" date="2020" name="Microorganisms">
        <title>Reliable Identification of Environmental Pseudomonas Isolates Using the rpoD Gene.</title>
        <authorList>
            <consortium name="The Broad Institute Genome Sequencing Platform"/>
            <person name="Girard L."/>
            <person name="Lood C."/>
            <person name="Rokni-Zadeh H."/>
            <person name="van Noort V."/>
            <person name="Lavigne R."/>
            <person name="De Mot R."/>
        </authorList>
    </citation>
    <scope>NUCLEOTIDE SEQUENCE</scope>
    <source>
        <strain evidence="1 3">RW4S2</strain>
    </source>
</reference>
<evidence type="ECO:0000313" key="1">
    <source>
        <dbReference type="EMBL" id="MBC3472620.1"/>
    </source>
</evidence>
<dbReference type="PANTHER" id="PTHR47328">
    <property type="match status" value="1"/>
</dbReference>
<keyword evidence="3" id="KW-1185">Reference proteome</keyword>
<dbReference type="PANTHER" id="PTHR47328:SF1">
    <property type="entry name" value="RUTC FAMILY PROTEIN YOAB"/>
    <property type="match status" value="1"/>
</dbReference>
<dbReference type="SUPFAM" id="SSF55298">
    <property type="entry name" value="YjgF-like"/>
    <property type="match status" value="1"/>
</dbReference>
<protein>
    <submittedName>
        <fullName evidence="1">RidA family protein</fullName>
    </submittedName>
</protein>
<sequence>MSSITRAPGNHRYSEVVAYNGTLYLSGIVPTRLDVGIAGQAAEVLKSIESVLENNGSAKSKILFCQIYLADIRLAKEMNEVWDNWVDPDNLPARATVEARLASPDKLIEVCVVAAQ</sequence>
<dbReference type="EMBL" id="JABWRP010000017">
    <property type="protein sequence ID" value="MBC3472620.1"/>
    <property type="molecule type" value="Genomic_DNA"/>
</dbReference>
<dbReference type="CDD" id="cd06150">
    <property type="entry name" value="YjgF_YER057c_UK114_like_2"/>
    <property type="match status" value="1"/>
</dbReference>
<dbReference type="InterPro" id="IPR035709">
    <property type="entry name" value="YoaB-like"/>
</dbReference>
<evidence type="ECO:0000313" key="3">
    <source>
        <dbReference type="Proteomes" id="UP000628137"/>
    </source>
</evidence>
<dbReference type="Gene3D" id="3.30.1330.40">
    <property type="entry name" value="RutC-like"/>
    <property type="match status" value="1"/>
</dbReference>
<proteinExistence type="predicted"/>
<dbReference type="Proteomes" id="UP000628137">
    <property type="component" value="Unassembled WGS sequence"/>
</dbReference>
<reference evidence="2" key="3">
    <citation type="submission" date="2021-06" db="EMBL/GenBank/DDBJ databases">
        <title>Updating the genus Pseudomonas: Description of 43 new species and partition of the Pseudomonas putida group.</title>
        <authorList>
            <person name="Girard L."/>
            <person name="Lood C."/>
            <person name="Vandamme P."/>
            <person name="Rokni-Zadeh H."/>
            <person name="Van Noort V."/>
            <person name="Hofte M."/>
            <person name="Lavigne R."/>
            <person name="De Mot R."/>
        </authorList>
    </citation>
    <scope>NUCLEOTIDE SEQUENCE</scope>
    <source>
        <strain evidence="2">RW4S2</strain>
    </source>
</reference>
<organism evidence="1">
    <name type="scientific">Pseudomonas vlassakiae</name>
    <dbReference type="NCBI Taxonomy" id="485888"/>
    <lineage>
        <taxon>Bacteria</taxon>
        <taxon>Pseudomonadati</taxon>
        <taxon>Pseudomonadota</taxon>
        <taxon>Gammaproteobacteria</taxon>
        <taxon>Pseudomonadales</taxon>
        <taxon>Pseudomonadaceae</taxon>
        <taxon>Pseudomonas</taxon>
    </lineage>
</organism>
<dbReference type="Pfam" id="PF01042">
    <property type="entry name" value="Ribonuc_L-PSP"/>
    <property type="match status" value="1"/>
</dbReference>
<name>A0A923K7N3_9PSED</name>
<dbReference type="InterPro" id="IPR035959">
    <property type="entry name" value="RutC-like_sf"/>
</dbReference>
<comment type="caution">
    <text evidence="1">The sequence shown here is derived from an EMBL/GenBank/DDBJ whole genome shotgun (WGS) entry which is preliminary data.</text>
</comment>